<comment type="cofactor">
    <cofactor evidence="1">
        <name>[4Fe-4S] cluster</name>
        <dbReference type="ChEBI" id="CHEBI:49883"/>
    </cofactor>
</comment>
<evidence type="ECO:0000256" key="2">
    <source>
        <dbReference type="ARBA" id="ARBA00022485"/>
    </source>
</evidence>
<keyword evidence="10" id="KW-1185">Reference proteome</keyword>
<dbReference type="PROSITE" id="PS51379">
    <property type="entry name" value="4FE4S_FER_2"/>
    <property type="match status" value="2"/>
</dbReference>
<dbReference type="PANTHER" id="PTHR43724:SF1">
    <property type="entry name" value="PYRUVATE SYNTHASE SUBUNIT PORD"/>
    <property type="match status" value="1"/>
</dbReference>
<evidence type="ECO:0000256" key="1">
    <source>
        <dbReference type="ARBA" id="ARBA00001966"/>
    </source>
</evidence>
<keyword evidence="7" id="KW-0411">Iron-sulfur</keyword>
<keyword evidence="4" id="KW-0677">Repeat</keyword>
<evidence type="ECO:0000313" key="9">
    <source>
        <dbReference type="EMBL" id="UYP46135.1"/>
    </source>
</evidence>
<dbReference type="InterPro" id="IPR017900">
    <property type="entry name" value="4Fe4S_Fe_S_CS"/>
</dbReference>
<evidence type="ECO:0000256" key="4">
    <source>
        <dbReference type="ARBA" id="ARBA00022737"/>
    </source>
</evidence>
<dbReference type="Gene3D" id="3.30.70.20">
    <property type="match status" value="2"/>
</dbReference>
<evidence type="ECO:0000256" key="3">
    <source>
        <dbReference type="ARBA" id="ARBA00022723"/>
    </source>
</evidence>
<evidence type="ECO:0000259" key="8">
    <source>
        <dbReference type="PROSITE" id="PS51379"/>
    </source>
</evidence>
<dbReference type="InterPro" id="IPR011898">
    <property type="entry name" value="PorD_KorD"/>
</dbReference>
<reference evidence="9" key="1">
    <citation type="submission" date="2022-09" db="EMBL/GenBank/DDBJ databases">
        <title>Actin cytoskeleton and complex cell architecture in an #Asgard archaeon.</title>
        <authorList>
            <person name="Ponce Toledo R.I."/>
            <person name="Schleper C."/>
            <person name="Rodrigues Oliveira T."/>
            <person name="Wollweber F."/>
            <person name="Xu J."/>
            <person name="Rittmann S."/>
            <person name="Klingl A."/>
            <person name="Pilhofer M."/>
        </authorList>
    </citation>
    <scope>NUCLEOTIDE SEQUENCE</scope>
    <source>
        <strain evidence="9">B-35</strain>
    </source>
</reference>
<gene>
    <name evidence="9" type="ORF">NEF87_002420</name>
</gene>
<dbReference type="Proteomes" id="UP001208689">
    <property type="component" value="Chromosome"/>
</dbReference>
<evidence type="ECO:0000256" key="5">
    <source>
        <dbReference type="ARBA" id="ARBA00022982"/>
    </source>
</evidence>
<protein>
    <submittedName>
        <fullName evidence="9">Ion-translocating oxidoreductase complex subunit B</fullName>
    </submittedName>
</protein>
<dbReference type="SUPFAM" id="SSF54862">
    <property type="entry name" value="4Fe-4S ferredoxins"/>
    <property type="match status" value="1"/>
</dbReference>
<keyword evidence="2" id="KW-0004">4Fe-4S</keyword>
<evidence type="ECO:0000256" key="6">
    <source>
        <dbReference type="ARBA" id="ARBA00023004"/>
    </source>
</evidence>
<keyword evidence="5" id="KW-0249">Electron transport</keyword>
<organism evidence="9 10">
    <name type="scientific">Candidatus Lokiarchaeum ossiferum</name>
    <dbReference type="NCBI Taxonomy" id="2951803"/>
    <lineage>
        <taxon>Archaea</taxon>
        <taxon>Promethearchaeati</taxon>
        <taxon>Promethearchaeota</taxon>
        <taxon>Promethearchaeia</taxon>
        <taxon>Promethearchaeales</taxon>
        <taxon>Promethearchaeaceae</taxon>
        <taxon>Candidatus Lokiarchaeum</taxon>
    </lineage>
</organism>
<keyword evidence="6" id="KW-0408">Iron</keyword>
<keyword evidence="5" id="KW-0813">Transport</keyword>
<dbReference type="PANTHER" id="PTHR43724">
    <property type="entry name" value="PYRUVATE SYNTHASE SUBUNIT PORD"/>
    <property type="match status" value="1"/>
</dbReference>
<evidence type="ECO:0000313" key="10">
    <source>
        <dbReference type="Proteomes" id="UP001208689"/>
    </source>
</evidence>
<dbReference type="PROSITE" id="PS00198">
    <property type="entry name" value="4FE4S_FER_1"/>
    <property type="match status" value="1"/>
</dbReference>
<keyword evidence="3" id="KW-0479">Metal-binding</keyword>
<accession>A0ABY6HRK4</accession>
<dbReference type="InterPro" id="IPR017896">
    <property type="entry name" value="4Fe4S_Fe-S-bd"/>
</dbReference>
<feature type="domain" description="4Fe-4S ferredoxin-type" evidence="8">
    <location>
        <begin position="50"/>
        <end position="79"/>
    </location>
</feature>
<proteinExistence type="predicted"/>
<dbReference type="EMBL" id="CP104013">
    <property type="protein sequence ID" value="UYP46135.1"/>
    <property type="molecule type" value="Genomic_DNA"/>
</dbReference>
<dbReference type="Pfam" id="PF14697">
    <property type="entry name" value="Fer4_21"/>
    <property type="match status" value="1"/>
</dbReference>
<feature type="domain" description="4Fe-4S ferredoxin-type" evidence="8">
    <location>
        <begin position="81"/>
        <end position="110"/>
    </location>
</feature>
<evidence type="ECO:0000256" key="7">
    <source>
        <dbReference type="ARBA" id="ARBA00023014"/>
    </source>
</evidence>
<dbReference type="NCBIfam" id="TIGR02179">
    <property type="entry name" value="PorD_KorD"/>
    <property type="match status" value="1"/>
</dbReference>
<sequence length="112" mass="13063">MTEEKWKSINKCRDDRPEIQCWDNYWELPPASVSFPIKGSAGKTGAWRTFRPVIDQEQCIKCYFCFMYCPEGTIKVNDETKEVYVDYEYCKGCGVCANNCPKKCIDMKKESN</sequence>
<name>A0ABY6HRK4_9ARCH</name>